<feature type="domain" description="ABC transmembrane type-1" evidence="10">
    <location>
        <begin position="21"/>
        <end position="213"/>
    </location>
</feature>
<dbReference type="PANTHER" id="PTHR30614">
    <property type="entry name" value="MEMBRANE COMPONENT OF AMINO ACID ABC TRANSPORTER"/>
    <property type="match status" value="1"/>
</dbReference>
<dbReference type="RefSeq" id="WP_281488958.1">
    <property type="nucleotide sequence ID" value="NZ_CP159582.1"/>
</dbReference>
<evidence type="ECO:0000313" key="12">
    <source>
        <dbReference type="Proteomes" id="UP001321506"/>
    </source>
</evidence>
<dbReference type="GO" id="GO:0006865">
    <property type="term" value="P:amino acid transport"/>
    <property type="evidence" value="ECO:0007669"/>
    <property type="project" value="UniProtKB-KW"/>
</dbReference>
<dbReference type="PANTHER" id="PTHR30614:SF0">
    <property type="entry name" value="L-CYSTINE TRANSPORT SYSTEM PERMEASE PROTEIN TCYL"/>
    <property type="match status" value="1"/>
</dbReference>
<evidence type="ECO:0000256" key="4">
    <source>
        <dbReference type="ARBA" id="ARBA00022692"/>
    </source>
</evidence>
<keyword evidence="4 8" id="KW-0812">Transmembrane</keyword>
<protein>
    <submittedName>
        <fullName evidence="11">Amino acid ABC transporter permease</fullName>
    </submittedName>
</protein>
<keyword evidence="12" id="KW-1185">Reference proteome</keyword>
<evidence type="ECO:0000259" key="10">
    <source>
        <dbReference type="PROSITE" id="PS50928"/>
    </source>
</evidence>
<dbReference type="Proteomes" id="UP001321506">
    <property type="component" value="Unassembled WGS sequence"/>
</dbReference>
<feature type="transmembrane region" description="Helical" evidence="8">
    <location>
        <begin position="195"/>
        <end position="213"/>
    </location>
</feature>
<evidence type="ECO:0000256" key="1">
    <source>
        <dbReference type="ARBA" id="ARBA00004651"/>
    </source>
</evidence>
<dbReference type="InterPro" id="IPR010065">
    <property type="entry name" value="AA_ABC_transptr_permease_3TM"/>
</dbReference>
<comment type="subcellular location">
    <subcellularLocation>
        <location evidence="1 8">Cell membrane</location>
        <topology evidence="1 8">Multi-pass membrane protein</topology>
    </subcellularLocation>
</comment>
<dbReference type="InterPro" id="IPR043429">
    <property type="entry name" value="ArtM/GltK/GlnP/TcyL/YhdX-like"/>
</dbReference>
<accession>A0AAW6T6Q3</accession>
<dbReference type="SUPFAM" id="SSF161098">
    <property type="entry name" value="MetI-like"/>
    <property type="match status" value="1"/>
</dbReference>
<organism evidence="11 12">
    <name type="scientific">Ruicaihuangia caeni</name>
    <dbReference type="NCBI Taxonomy" id="3042517"/>
    <lineage>
        <taxon>Bacteria</taxon>
        <taxon>Bacillati</taxon>
        <taxon>Actinomycetota</taxon>
        <taxon>Actinomycetes</taxon>
        <taxon>Micrococcales</taxon>
        <taxon>Microbacteriaceae</taxon>
        <taxon>Ruicaihuangia</taxon>
    </lineage>
</organism>
<keyword evidence="3" id="KW-1003">Cell membrane</keyword>
<dbReference type="GO" id="GO:0043190">
    <property type="term" value="C:ATP-binding cassette (ABC) transporter complex"/>
    <property type="evidence" value="ECO:0007669"/>
    <property type="project" value="InterPro"/>
</dbReference>
<keyword evidence="5" id="KW-0029">Amino-acid transport</keyword>
<reference evidence="11 12" key="1">
    <citation type="submission" date="2023-04" db="EMBL/GenBank/DDBJ databases">
        <title>Klugiella caeni sp. nov. isolated from the sludge of biochemical tank.</title>
        <authorList>
            <person name="Geng K."/>
        </authorList>
    </citation>
    <scope>NUCLEOTIDE SEQUENCE [LARGE SCALE GENOMIC DNA]</scope>
    <source>
        <strain evidence="11 12">YN-L-19</strain>
    </source>
</reference>
<dbReference type="InterPro" id="IPR035906">
    <property type="entry name" value="MetI-like_sf"/>
</dbReference>
<dbReference type="NCBIfam" id="TIGR01726">
    <property type="entry name" value="HEQRo_perm_3TM"/>
    <property type="match status" value="1"/>
</dbReference>
<evidence type="ECO:0000256" key="8">
    <source>
        <dbReference type="RuleBase" id="RU363032"/>
    </source>
</evidence>
<comment type="similarity">
    <text evidence="8">Belongs to the binding-protein-dependent transport system permease family.</text>
</comment>
<evidence type="ECO:0000256" key="6">
    <source>
        <dbReference type="ARBA" id="ARBA00022989"/>
    </source>
</evidence>
<feature type="transmembrane region" description="Helical" evidence="8">
    <location>
        <begin position="91"/>
        <end position="111"/>
    </location>
</feature>
<keyword evidence="7 8" id="KW-0472">Membrane</keyword>
<keyword evidence="2 8" id="KW-0813">Transport</keyword>
<evidence type="ECO:0000256" key="7">
    <source>
        <dbReference type="ARBA" id="ARBA00023136"/>
    </source>
</evidence>
<comment type="caution">
    <text evidence="11">The sequence shown here is derived from an EMBL/GenBank/DDBJ whole genome shotgun (WGS) entry which is preliminary data.</text>
</comment>
<dbReference type="Gene3D" id="1.10.3720.10">
    <property type="entry name" value="MetI-like"/>
    <property type="match status" value="1"/>
</dbReference>
<evidence type="ECO:0000313" key="11">
    <source>
        <dbReference type="EMBL" id="MDI2099179.1"/>
    </source>
</evidence>
<dbReference type="EMBL" id="JASATX010000003">
    <property type="protein sequence ID" value="MDI2099179.1"/>
    <property type="molecule type" value="Genomic_DNA"/>
</dbReference>
<sequence>MLFDPEIFFQQLINPAYLWGALLSIAVAAVSLIIATVIGFFIALGNTSKKPYYRGPAAIYTWFFRAIPALLLLLIMWNALPQLIPALKADWYTPFIAASVGLGLVESAFMAEIIRSALNSVDDGQALAGRALGMKPAAVMIKVVLPQAIRTALPPTGNEFIGLIKYSSLASVISLRELLTTAQIGVNITFRYAEYYAVAIIYYLVIVTLVTLLQSKVEKRFAWSSRNAPKRSVRTLGTQTVAVATAASRRRAADEPDETAETDDELAAREAAEAAEARLEKKGATE</sequence>
<evidence type="ECO:0000256" key="9">
    <source>
        <dbReference type="SAM" id="MobiDB-lite"/>
    </source>
</evidence>
<dbReference type="GO" id="GO:0022857">
    <property type="term" value="F:transmembrane transporter activity"/>
    <property type="evidence" value="ECO:0007669"/>
    <property type="project" value="InterPro"/>
</dbReference>
<proteinExistence type="inferred from homology"/>
<gene>
    <name evidence="11" type="ORF">QF206_09425</name>
</gene>
<keyword evidence="6 8" id="KW-1133">Transmembrane helix</keyword>
<evidence type="ECO:0000256" key="3">
    <source>
        <dbReference type="ARBA" id="ARBA00022475"/>
    </source>
</evidence>
<feature type="compositionally biased region" description="Acidic residues" evidence="9">
    <location>
        <begin position="255"/>
        <end position="265"/>
    </location>
</feature>
<feature type="region of interest" description="Disordered" evidence="9">
    <location>
        <begin position="245"/>
        <end position="267"/>
    </location>
</feature>
<name>A0AAW6T6Q3_9MICO</name>
<dbReference type="InterPro" id="IPR000515">
    <property type="entry name" value="MetI-like"/>
</dbReference>
<evidence type="ECO:0000256" key="5">
    <source>
        <dbReference type="ARBA" id="ARBA00022970"/>
    </source>
</evidence>
<feature type="transmembrane region" description="Helical" evidence="8">
    <location>
        <begin position="57"/>
        <end position="79"/>
    </location>
</feature>
<dbReference type="AlphaFoldDB" id="A0AAW6T6Q3"/>
<evidence type="ECO:0000256" key="2">
    <source>
        <dbReference type="ARBA" id="ARBA00022448"/>
    </source>
</evidence>
<dbReference type="Pfam" id="PF00528">
    <property type="entry name" value="BPD_transp_1"/>
    <property type="match status" value="1"/>
</dbReference>
<feature type="transmembrane region" description="Helical" evidence="8">
    <location>
        <begin position="16"/>
        <end position="45"/>
    </location>
</feature>
<dbReference type="CDD" id="cd06261">
    <property type="entry name" value="TM_PBP2"/>
    <property type="match status" value="1"/>
</dbReference>
<dbReference type="PROSITE" id="PS50928">
    <property type="entry name" value="ABC_TM1"/>
    <property type="match status" value="1"/>
</dbReference>